<dbReference type="InterPro" id="IPR002680">
    <property type="entry name" value="AOX"/>
</dbReference>
<dbReference type="GO" id="GO:0009916">
    <property type="term" value="F:alternative oxidase activity"/>
    <property type="evidence" value="ECO:0007669"/>
    <property type="project" value="InterPro"/>
</dbReference>
<evidence type="ECO:0000256" key="8">
    <source>
        <dbReference type="ARBA" id="ARBA00022989"/>
    </source>
</evidence>
<dbReference type="AlphaFoldDB" id="Q7U7U3"/>
<evidence type="ECO:0000256" key="1">
    <source>
        <dbReference type="ARBA" id="ARBA00001962"/>
    </source>
</evidence>
<dbReference type="KEGG" id="syw:SYNW0887"/>
<dbReference type="InterPro" id="IPR038659">
    <property type="entry name" value="AOX_sf"/>
</dbReference>
<dbReference type="PANTHER" id="PTHR31803:SF3">
    <property type="entry name" value="ALTERNATIVE OXIDASE"/>
    <property type="match status" value="1"/>
</dbReference>
<evidence type="ECO:0000313" key="13">
    <source>
        <dbReference type="Proteomes" id="UP000001422"/>
    </source>
</evidence>
<keyword evidence="7" id="KW-0249">Electron transport</keyword>
<evidence type="ECO:0000256" key="3">
    <source>
        <dbReference type="ARBA" id="ARBA00022448"/>
    </source>
</evidence>
<gene>
    <name evidence="12" type="ordered locus">SYNW0887</name>
</gene>
<organism evidence="12 13">
    <name type="scientific">Parasynechococcus marenigrum (strain WH8102)</name>
    <dbReference type="NCBI Taxonomy" id="84588"/>
    <lineage>
        <taxon>Bacteria</taxon>
        <taxon>Bacillati</taxon>
        <taxon>Cyanobacteriota</taxon>
        <taxon>Cyanophyceae</taxon>
        <taxon>Synechococcales</taxon>
        <taxon>Prochlorococcaceae</taxon>
        <taxon>Parasynechococcus</taxon>
        <taxon>Parasynechococcus marenigrum</taxon>
    </lineage>
</organism>
<proteinExistence type="predicted"/>
<comment type="cofactor">
    <cofactor evidence="1">
        <name>Fe cation</name>
        <dbReference type="ChEBI" id="CHEBI:24875"/>
    </cofactor>
</comment>
<dbReference type="eggNOG" id="ENOG5031A8P">
    <property type="taxonomic scope" value="Bacteria"/>
</dbReference>
<evidence type="ECO:0000256" key="2">
    <source>
        <dbReference type="ARBA" id="ARBA00004370"/>
    </source>
</evidence>
<evidence type="ECO:0000256" key="7">
    <source>
        <dbReference type="ARBA" id="ARBA00022982"/>
    </source>
</evidence>
<comment type="subcellular location">
    <subcellularLocation>
        <location evidence="2">Membrane</location>
    </subcellularLocation>
</comment>
<evidence type="ECO:0000256" key="4">
    <source>
        <dbReference type="ARBA" id="ARBA00022660"/>
    </source>
</evidence>
<protein>
    <submittedName>
        <fullName evidence="12">Possible oxidase</fullName>
    </submittedName>
</protein>
<accession>Q7U7U3</accession>
<keyword evidence="13" id="KW-1185">Reference proteome</keyword>
<dbReference type="Proteomes" id="UP000001422">
    <property type="component" value="Chromosome"/>
</dbReference>
<dbReference type="STRING" id="84588.SYNW0887"/>
<reference evidence="12 13" key="1">
    <citation type="journal article" date="2003" name="Nature">
        <title>The genome of a motile marine Synechococcus.</title>
        <authorList>
            <person name="Palenik B."/>
            <person name="Brahamsha B."/>
            <person name="Larimer F."/>
            <person name="Land M."/>
            <person name="Hauser L."/>
            <person name="Chain P."/>
            <person name="Lamerdin J."/>
            <person name="Regala W."/>
            <person name="Allen E.A."/>
            <person name="McCarren J."/>
            <person name="Paulsen I."/>
            <person name="Dufresne A."/>
            <person name="Partensky F."/>
            <person name="Webb E."/>
            <person name="Waterbury J."/>
        </authorList>
    </citation>
    <scope>NUCLEOTIDE SEQUENCE [LARGE SCALE GENOMIC DNA]</scope>
    <source>
        <strain evidence="12 13">WH8102</strain>
    </source>
</reference>
<dbReference type="EMBL" id="BX569691">
    <property type="protein sequence ID" value="CAE07402.1"/>
    <property type="molecule type" value="Genomic_DNA"/>
</dbReference>
<keyword evidence="9" id="KW-0560">Oxidoreductase</keyword>
<dbReference type="GO" id="GO:0016020">
    <property type="term" value="C:membrane"/>
    <property type="evidence" value="ECO:0007669"/>
    <property type="project" value="UniProtKB-SubCell"/>
</dbReference>
<evidence type="ECO:0000256" key="11">
    <source>
        <dbReference type="ARBA" id="ARBA00023136"/>
    </source>
</evidence>
<keyword evidence="5" id="KW-0812">Transmembrane</keyword>
<dbReference type="RefSeq" id="WP_011127752.1">
    <property type="nucleotide sequence ID" value="NC_005070.1"/>
</dbReference>
<keyword evidence="10" id="KW-0408">Iron</keyword>
<dbReference type="Pfam" id="PF01786">
    <property type="entry name" value="AOX"/>
    <property type="match status" value="1"/>
</dbReference>
<dbReference type="GO" id="GO:0046872">
    <property type="term" value="F:metal ion binding"/>
    <property type="evidence" value="ECO:0007669"/>
    <property type="project" value="UniProtKB-KW"/>
</dbReference>
<evidence type="ECO:0000313" key="12">
    <source>
        <dbReference type="EMBL" id="CAE07402.1"/>
    </source>
</evidence>
<dbReference type="BioCyc" id="MetaCyc:TX72_RS04385-MONOMER"/>
<keyword evidence="8" id="KW-1133">Transmembrane helix</keyword>
<name>Q7U7U3_PARMW</name>
<evidence type="ECO:0000256" key="10">
    <source>
        <dbReference type="ARBA" id="ARBA00023004"/>
    </source>
</evidence>
<evidence type="ECO:0000256" key="6">
    <source>
        <dbReference type="ARBA" id="ARBA00022723"/>
    </source>
</evidence>
<evidence type="ECO:0000256" key="5">
    <source>
        <dbReference type="ARBA" id="ARBA00022692"/>
    </source>
</evidence>
<keyword evidence="3" id="KW-0813">Transport</keyword>
<keyword evidence="11" id="KW-0472">Membrane</keyword>
<dbReference type="HOGENOM" id="CLU_1325807_0_0_3"/>
<sequence length="207" mass="23550">METKTRKAATAHKIIEAGEGVLNLVWGKADERRAASLEIIARTAYTAEESACHYLETIGLDKEGTIRDTLELARYQDTNEQTHEDIFARDLDGLKNWGDRFLARHIAVVIYWVFAITTLIDHEMAALLGEAVEVEAVKTYRRMLKEQPEEWLDQPAAPTATHYWEKPNSMWRVRGDHMPGSMRDVVEAIVRDEADHVKANSKKATAF</sequence>
<keyword evidence="4" id="KW-0679">Respiratory chain</keyword>
<evidence type="ECO:0000256" key="9">
    <source>
        <dbReference type="ARBA" id="ARBA00023002"/>
    </source>
</evidence>
<dbReference type="GO" id="GO:0010230">
    <property type="term" value="P:alternative respiration"/>
    <property type="evidence" value="ECO:0007669"/>
    <property type="project" value="TreeGrafter"/>
</dbReference>
<dbReference type="Gene3D" id="1.20.1260.140">
    <property type="entry name" value="Alternative oxidase"/>
    <property type="match status" value="1"/>
</dbReference>
<keyword evidence="6" id="KW-0479">Metal-binding</keyword>
<dbReference type="PANTHER" id="PTHR31803">
    <property type="entry name" value="ALTERNATIVE OXIDASE"/>
    <property type="match status" value="1"/>
</dbReference>